<feature type="compositionally biased region" description="Low complexity" evidence="1">
    <location>
        <begin position="105"/>
        <end position="121"/>
    </location>
</feature>
<feature type="region of interest" description="Disordered" evidence="1">
    <location>
        <begin position="29"/>
        <end position="63"/>
    </location>
</feature>
<feature type="region of interest" description="Disordered" evidence="1">
    <location>
        <begin position="88"/>
        <end position="125"/>
    </location>
</feature>
<organism evidence="2 3">
    <name type="scientific">Rangifer tarandus platyrhynchus</name>
    <name type="common">Svalbard reindeer</name>
    <dbReference type="NCBI Taxonomy" id="3082113"/>
    <lineage>
        <taxon>Eukaryota</taxon>
        <taxon>Metazoa</taxon>
        <taxon>Chordata</taxon>
        <taxon>Craniata</taxon>
        <taxon>Vertebrata</taxon>
        <taxon>Euteleostomi</taxon>
        <taxon>Mammalia</taxon>
        <taxon>Eutheria</taxon>
        <taxon>Laurasiatheria</taxon>
        <taxon>Artiodactyla</taxon>
        <taxon>Ruminantia</taxon>
        <taxon>Pecora</taxon>
        <taxon>Cervidae</taxon>
        <taxon>Odocoileinae</taxon>
        <taxon>Rangifer</taxon>
    </lineage>
</organism>
<dbReference type="EMBL" id="OX459952">
    <property type="protein sequence ID" value="CAI9157560.1"/>
    <property type="molecule type" value="Genomic_DNA"/>
</dbReference>
<sequence>MESGLTLSRFSLVKKRFGRIGLCPNAVSLETPSEHSVGKSAPPGTPPAHPALTNAPRRQTLPALPPYREERLTLSRCPKCRACSARTTASRIRPARGPVPPPPALDLLGARTTASRTGPARGPAPLPPALELLTAHTTASCTGPAWGPHHRLSR</sequence>
<evidence type="ECO:0000256" key="1">
    <source>
        <dbReference type="SAM" id="MobiDB-lite"/>
    </source>
</evidence>
<gene>
    <name evidence="2" type="ORF">MRATA1EN1_LOCUS6522</name>
</gene>
<name>A0ABN8Y7K9_RANTA</name>
<keyword evidence="3" id="KW-1185">Reference proteome</keyword>
<accession>A0ABN8Y7K9</accession>
<protein>
    <submittedName>
        <fullName evidence="2">Uncharacterized protein</fullName>
    </submittedName>
</protein>
<reference evidence="2" key="1">
    <citation type="submission" date="2023-04" db="EMBL/GenBank/DDBJ databases">
        <authorList>
            <consortium name="ELIXIR-Norway"/>
        </authorList>
    </citation>
    <scope>NUCLEOTIDE SEQUENCE [LARGE SCALE GENOMIC DNA]</scope>
</reference>
<evidence type="ECO:0000313" key="2">
    <source>
        <dbReference type="EMBL" id="CAI9157560.1"/>
    </source>
</evidence>
<dbReference type="Proteomes" id="UP001176941">
    <property type="component" value="Chromosome 16"/>
</dbReference>
<proteinExistence type="predicted"/>
<evidence type="ECO:0000313" key="3">
    <source>
        <dbReference type="Proteomes" id="UP001176941"/>
    </source>
</evidence>